<keyword evidence="1 4" id="KW-0732">Signal</keyword>
<evidence type="ECO:0000256" key="2">
    <source>
        <dbReference type="ARBA" id="ARBA00023136"/>
    </source>
</evidence>
<comment type="function">
    <text evidence="4">Part of the outer membrane protein assembly complex, which is involved in assembly and insertion of beta-barrel proteins into the outer membrane.</text>
</comment>
<dbReference type="Pfam" id="PF13360">
    <property type="entry name" value="PQQ_2"/>
    <property type="match status" value="1"/>
</dbReference>
<keyword evidence="3 4" id="KW-0998">Cell outer membrane</keyword>
<keyword evidence="4" id="KW-0449">Lipoprotein</keyword>
<comment type="similarity">
    <text evidence="4">Belongs to the BamB family.</text>
</comment>
<name>A0ABQ3GZJ5_9NEIS</name>
<dbReference type="InterPro" id="IPR011047">
    <property type="entry name" value="Quinoprotein_ADH-like_sf"/>
</dbReference>
<dbReference type="NCBIfam" id="TIGR03300">
    <property type="entry name" value="assembly_YfgL"/>
    <property type="match status" value="1"/>
</dbReference>
<feature type="domain" description="Pyrrolo-quinoline quinone repeat" evidence="6">
    <location>
        <begin position="74"/>
        <end position="302"/>
    </location>
</feature>
<comment type="subunit">
    <text evidence="4">Part of the Bam complex.</text>
</comment>
<proteinExistence type="inferred from homology"/>
<keyword evidence="4" id="KW-0564">Palmitate</keyword>
<keyword evidence="8" id="KW-1185">Reference proteome</keyword>
<feature type="chain" id="PRO_5045748562" description="Outer membrane protein assembly factor BamB" evidence="5">
    <location>
        <begin position="27"/>
        <end position="376"/>
    </location>
</feature>
<evidence type="ECO:0000256" key="5">
    <source>
        <dbReference type="SAM" id="SignalP"/>
    </source>
</evidence>
<evidence type="ECO:0000256" key="4">
    <source>
        <dbReference type="HAMAP-Rule" id="MF_00923"/>
    </source>
</evidence>
<protein>
    <recommendedName>
        <fullName evidence="4">Outer membrane protein assembly factor BamB</fullName>
    </recommendedName>
</protein>
<dbReference type="PROSITE" id="PS51257">
    <property type="entry name" value="PROKAR_LIPOPROTEIN"/>
    <property type="match status" value="1"/>
</dbReference>
<comment type="subcellular location">
    <subcellularLocation>
        <location evidence="4">Cell outer membrane</location>
        <topology evidence="4">Lipid-anchor</topology>
    </subcellularLocation>
</comment>
<dbReference type="InterPro" id="IPR017687">
    <property type="entry name" value="BamB"/>
</dbReference>
<evidence type="ECO:0000313" key="8">
    <source>
        <dbReference type="Proteomes" id="UP000604737"/>
    </source>
</evidence>
<dbReference type="SUPFAM" id="SSF50998">
    <property type="entry name" value="Quinoprotein alcohol dehydrogenase-like"/>
    <property type="match status" value="1"/>
</dbReference>
<dbReference type="InterPro" id="IPR015943">
    <property type="entry name" value="WD40/YVTN_repeat-like_dom_sf"/>
</dbReference>
<sequence length="376" mass="39180">MRMKSTLLVTVPLALLLAACGSISNAPTPSPLPVVENQAGLSQVWRASVGGKTEFRFQPALAGDRVVVAGSPDRLTALSLDSGASQWQVKLEKPVAGGVGAAEGLIAVGTLKGEIFTYSYDGKALWHAQLSSEIVSPPAVADGVVLVRTVDGKISGLSAVDGALKWQFQRQMPALILRNYAPMTLRGGIALAGLAGGRLVALGAQDGRVLWDSPVAMPKGATELERIADVVSAPDVNGNMVCAAAYQGRVSCFNVLNGSPVWSREVSSYAGVAGNGRLLAVTDSEGNVLGYDRNSGRSLWKQDKLLARSVGSPAMLGGYVAVADYEGYVHVLKPEDGSLVGQLPTDGARIATEPVVFNNKLIVQSQSGDVFALTVK</sequence>
<evidence type="ECO:0000259" key="6">
    <source>
        <dbReference type="Pfam" id="PF13360"/>
    </source>
</evidence>
<dbReference type="Gene3D" id="2.130.10.10">
    <property type="entry name" value="YVTN repeat-like/Quinoprotein amine dehydrogenase"/>
    <property type="match status" value="1"/>
</dbReference>
<dbReference type="SMART" id="SM00564">
    <property type="entry name" value="PQQ"/>
    <property type="match status" value="7"/>
</dbReference>
<dbReference type="EMBL" id="BMYO01000005">
    <property type="protein sequence ID" value="GHD62918.1"/>
    <property type="molecule type" value="Genomic_DNA"/>
</dbReference>
<evidence type="ECO:0000256" key="1">
    <source>
        <dbReference type="ARBA" id="ARBA00022729"/>
    </source>
</evidence>
<evidence type="ECO:0000313" key="7">
    <source>
        <dbReference type="EMBL" id="GHD62918.1"/>
    </source>
</evidence>
<dbReference type="InterPro" id="IPR018391">
    <property type="entry name" value="PQQ_b-propeller_rpt"/>
</dbReference>
<dbReference type="HAMAP" id="MF_00923">
    <property type="entry name" value="OM_assembly_BamB"/>
    <property type="match status" value="1"/>
</dbReference>
<keyword evidence="2 4" id="KW-0472">Membrane</keyword>
<comment type="caution">
    <text evidence="7">The sequence shown here is derived from an EMBL/GenBank/DDBJ whole genome shotgun (WGS) entry which is preliminary data.</text>
</comment>
<dbReference type="Proteomes" id="UP000604737">
    <property type="component" value="Unassembled WGS sequence"/>
</dbReference>
<organism evidence="7 8">
    <name type="scientific">Jeongeupia chitinilytica</name>
    <dbReference type="NCBI Taxonomy" id="1041641"/>
    <lineage>
        <taxon>Bacteria</taxon>
        <taxon>Pseudomonadati</taxon>
        <taxon>Pseudomonadota</taxon>
        <taxon>Betaproteobacteria</taxon>
        <taxon>Neisseriales</taxon>
        <taxon>Chitinibacteraceae</taxon>
        <taxon>Jeongeupia</taxon>
    </lineage>
</organism>
<gene>
    <name evidence="4 7" type="primary">bamB</name>
    <name evidence="7" type="ORF">GCM10007350_19350</name>
</gene>
<dbReference type="PANTHER" id="PTHR34512">
    <property type="entry name" value="CELL SURFACE PROTEIN"/>
    <property type="match status" value="1"/>
</dbReference>
<dbReference type="PANTHER" id="PTHR34512:SF30">
    <property type="entry name" value="OUTER MEMBRANE PROTEIN ASSEMBLY FACTOR BAMB"/>
    <property type="match status" value="1"/>
</dbReference>
<dbReference type="InterPro" id="IPR002372">
    <property type="entry name" value="PQQ_rpt_dom"/>
</dbReference>
<feature type="signal peptide" evidence="5">
    <location>
        <begin position="1"/>
        <end position="26"/>
    </location>
</feature>
<accession>A0ABQ3GZJ5</accession>
<reference evidence="8" key="1">
    <citation type="journal article" date="2019" name="Int. J. Syst. Evol. Microbiol.">
        <title>The Global Catalogue of Microorganisms (GCM) 10K type strain sequencing project: providing services to taxonomists for standard genome sequencing and annotation.</title>
        <authorList>
            <consortium name="The Broad Institute Genomics Platform"/>
            <consortium name="The Broad Institute Genome Sequencing Center for Infectious Disease"/>
            <person name="Wu L."/>
            <person name="Ma J."/>
        </authorList>
    </citation>
    <scope>NUCLEOTIDE SEQUENCE [LARGE SCALE GENOMIC DNA]</scope>
    <source>
        <strain evidence="8">KCTC 23701</strain>
    </source>
</reference>
<evidence type="ECO:0000256" key="3">
    <source>
        <dbReference type="ARBA" id="ARBA00023237"/>
    </source>
</evidence>